<keyword evidence="16" id="KW-1185">Reference proteome</keyword>
<feature type="region of interest" description="Disordered" evidence="14">
    <location>
        <begin position="799"/>
        <end position="929"/>
    </location>
</feature>
<dbReference type="Gene3D" id="1.20.940.10">
    <property type="entry name" value="Functional domain of the splicing factor Prp18"/>
    <property type="match status" value="1"/>
</dbReference>
<feature type="repeat" description="WD" evidence="13">
    <location>
        <begin position="114"/>
        <end position="147"/>
    </location>
</feature>
<feature type="compositionally biased region" description="Low complexity" evidence="14">
    <location>
        <begin position="799"/>
        <end position="817"/>
    </location>
</feature>
<evidence type="ECO:0000256" key="11">
    <source>
        <dbReference type="ARBA" id="ARBA00022927"/>
    </source>
</evidence>
<feature type="compositionally biased region" description="Polar residues" evidence="14">
    <location>
        <begin position="1189"/>
        <end position="1198"/>
    </location>
</feature>
<evidence type="ECO:0000256" key="2">
    <source>
        <dbReference type="ARBA" id="ARBA00004397"/>
    </source>
</evidence>
<proteinExistence type="inferred from homology"/>
<dbReference type="GO" id="GO:0070971">
    <property type="term" value="C:endoplasmic reticulum exit site"/>
    <property type="evidence" value="ECO:0007669"/>
    <property type="project" value="TreeGrafter"/>
</dbReference>
<feature type="compositionally biased region" description="Polar residues" evidence="14">
    <location>
        <begin position="1110"/>
        <end position="1119"/>
    </location>
</feature>
<dbReference type="GO" id="GO:0005198">
    <property type="term" value="F:structural molecule activity"/>
    <property type="evidence" value="ECO:0007669"/>
    <property type="project" value="TreeGrafter"/>
</dbReference>
<evidence type="ECO:0000256" key="13">
    <source>
        <dbReference type="PROSITE-ProRule" id="PRU00221"/>
    </source>
</evidence>
<dbReference type="GO" id="GO:0090110">
    <property type="term" value="P:COPII-coated vesicle cargo loading"/>
    <property type="evidence" value="ECO:0007669"/>
    <property type="project" value="TreeGrafter"/>
</dbReference>
<dbReference type="EMBL" id="BTGB01000001">
    <property type="protein sequence ID" value="GMM44218.1"/>
    <property type="molecule type" value="Genomic_DNA"/>
</dbReference>
<dbReference type="GO" id="GO:0015031">
    <property type="term" value="P:protein transport"/>
    <property type="evidence" value="ECO:0007669"/>
    <property type="project" value="UniProtKB-KW"/>
</dbReference>
<dbReference type="GO" id="GO:0005789">
    <property type="term" value="C:endoplasmic reticulum membrane"/>
    <property type="evidence" value="ECO:0007669"/>
    <property type="project" value="UniProtKB-SubCell"/>
</dbReference>
<evidence type="ECO:0000313" key="16">
    <source>
        <dbReference type="Proteomes" id="UP001378960"/>
    </source>
</evidence>
<dbReference type="Gene3D" id="1.25.40.1030">
    <property type="match status" value="1"/>
</dbReference>
<gene>
    <name evidence="15" type="ORF">DAPK24_007930</name>
</gene>
<comment type="similarity">
    <text evidence="3">Belongs to the WD repeat SEC31 family.</text>
</comment>
<keyword evidence="6" id="KW-0813">Transport</keyword>
<feature type="compositionally biased region" description="Polar residues" evidence="14">
    <location>
        <begin position="868"/>
        <end position="906"/>
    </location>
</feature>
<dbReference type="PANTHER" id="PTHR13923:SF11">
    <property type="entry name" value="SECRETORY 31, ISOFORM D"/>
    <property type="match status" value="1"/>
</dbReference>
<evidence type="ECO:0000256" key="10">
    <source>
        <dbReference type="ARBA" id="ARBA00022892"/>
    </source>
</evidence>
<dbReference type="SMART" id="SM00320">
    <property type="entry name" value="WD40"/>
    <property type="match status" value="6"/>
</dbReference>
<keyword evidence="10" id="KW-0931">ER-Golgi transport</keyword>
<dbReference type="Gene3D" id="2.130.10.10">
    <property type="entry name" value="YVTN repeat-like/Quinoprotein amine dehydrogenase"/>
    <property type="match status" value="1"/>
</dbReference>
<dbReference type="InterPro" id="IPR040251">
    <property type="entry name" value="SEC31-like"/>
</dbReference>
<comment type="function">
    <text evidence="12">Component of the coat protein complex II (COPII) which promotes the formation of transport vesicles from the endoplasmic reticulum (ER). The coat has two main functions, the physical deformation of the endoplasmic reticulum membrane into vesicles and the selection of cargo molecules.</text>
</comment>
<feature type="region of interest" description="Disordered" evidence="14">
    <location>
        <begin position="1010"/>
        <end position="1198"/>
    </location>
</feature>
<feature type="compositionally biased region" description="Polar residues" evidence="14">
    <location>
        <begin position="1013"/>
        <end position="1022"/>
    </location>
</feature>
<feature type="compositionally biased region" description="Low complexity" evidence="14">
    <location>
        <begin position="1120"/>
        <end position="1139"/>
    </location>
</feature>
<dbReference type="InterPro" id="IPR001680">
    <property type="entry name" value="WD40_rpt"/>
</dbReference>
<evidence type="ECO:0000256" key="8">
    <source>
        <dbReference type="ARBA" id="ARBA00022737"/>
    </source>
</evidence>
<evidence type="ECO:0000256" key="6">
    <source>
        <dbReference type="ARBA" id="ARBA00022448"/>
    </source>
</evidence>
<feature type="compositionally biased region" description="Low complexity" evidence="14">
    <location>
        <begin position="913"/>
        <end position="929"/>
    </location>
</feature>
<dbReference type="InterPro" id="IPR015943">
    <property type="entry name" value="WD40/YVTN_repeat-like_dom_sf"/>
</dbReference>
<reference evidence="15 16" key="1">
    <citation type="journal article" date="2023" name="Elife">
        <title>Identification of key yeast species and microbe-microbe interactions impacting larval growth of Drosophila in the wild.</title>
        <authorList>
            <person name="Mure A."/>
            <person name="Sugiura Y."/>
            <person name="Maeda R."/>
            <person name="Honda K."/>
            <person name="Sakurai N."/>
            <person name="Takahashi Y."/>
            <person name="Watada M."/>
            <person name="Katoh T."/>
            <person name="Gotoh A."/>
            <person name="Gotoh Y."/>
            <person name="Taniguchi I."/>
            <person name="Nakamura K."/>
            <person name="Hayashi T."/>
            <person name="Katayama T."/>
            <person name="Uemura T."/>
            <person name="Hattori Y."/>
        </authorList>
    </citation>
    <scope>NUCLEOTIDE SEQUENCE [LARGE SCALE GENOMIC DNA]</scope>
    <source>
        <strain evidence="15 16">PK-24</strain>
    </source>
</reference>
<evidence type="ECO:0000256" key="5">
    <source>
        <dbReference type="ARBA" id="ARBA00021236"/>
    </source>
</evidence>
<protein>
    <recommendedName>
        <fullName evidence="5">Protein transport protein SEC31</fullName>
    </recommendedName>
    <alternativeName>
        <fullName evidence="4">Protein transport protein sec31</fullName>
    </alternativeName>
</protein>
<dbReference type="GO" id="GO:0030127">
    <property type="term" value="C:COPII vesicle coat"/>
    <property type="evidence" value="ECO:0007669"/>
    <property type="project" value="TreeGrafter"/>
</dbReference>
<comment type="caution">
    <text evidence="15">The sequence shown here is derived from an EMBL/GenBank/DDBJ whole genome shotgun (WGS) entry which is preliminary data.</text>
</comment>
<feature type="repeat" description="WD" evidence="13">
    <location>
        <begin position="249"/>
        <end position="282"/>
    </location>
</feature>
<evidence type="ECO:0000256" key="3">
    <source>
        <dbReference type="ARBA" id="ARBA00009358"/>
    </source>
</evidence>
<evidence type="ECO:0000313" key="15">
    <source>
        <dbReference type="EMBL" id="GMM44218.1"/>
    </source>
</evidence>
<feature type="region of interest" description="Disordered" evidence="14">
    <location>
        <begin position="942"/>
        <end position="964"/>
    </location>
</feature>
<dbReference type="Proteomes" id="UP001378960">
    <property type="component" value="Unassembled WGS sequence"/>
</dbReference>
<keyword evidence="8" id="KW-0677">Repeat</keyword>
<feature type="compositionally biased region" description="Polar residues" evidence="14">
    <location>
        <begin position="833"/>
        <end position="843"/>
    </location>
</feature>
<dbReference type="SUPFAM" id="SSF50978">
    <property type="entry name" value="WD40 repeat-like"/>
    <property type="match status" value="1"/>
</dbReference>
<sequence>MVKLNEINETALFAWSHDSVPMLATGTLSGVMDDTFSSDSHLSIYSPLSGDDKSNEPIYTASTSGKFFSIDWNNGKDTSILACGLENSTIQLYDTNKILNEKPQDLINARIEEYTKHTTPVLQVKFNPLQSHILASSASKGEIFIWDTVKHTAITPGQAISPMGKVSSLAWNNNMAHIFGTAGDNGYGSIWDLKVKREVLQLNYSNINLSTIQWHPTQSTKLVTASDNDSEPVILTWDLRNSSAPEKILKGHKKGILSIDWCLDDPNLLLSSGKDDSTLLWNPIEGIQLASYPSLPNWIHQTKFAPKIPEIFASASLSKKLVIQSLQDTAGPISIDVKTENENDFWNQISTTETQKPVFKVNQAPIWLKRPISAQFGYGGKLAIANKNDIKVVKIANNDKSIDTSAKELVSAIATKDFKPLCELKLSTFSKANDSKDWTLLKKLLSNGTVDSLLDLEKEETTPSDSPISPAADSEIIDDDDFFNQISNGNKSILTTADVKEYIPEGEFEIDVKDKDDDFEKSAIDLLLTNKTESLIDLCIQKDHIMEALIISLDSSDALKNKVKNAFFQKFADKNSFSRLLYSASNKSINDIVKNANIESWKNIANSIITFSTGKASFNSEMRLLGDRLLNSELENKRDFALSCFIASDSLDKVSQIWLSELSKYESYYLSTNNDNGSKNTAFEARFKALGEVIEKIVIFQSTSKFELSSDSSELGKIFVEYADSLVNYGHYELAYKLLNMVSDSIPEIKIEKNRISKAFIQNVSNNVTTNISNISNVKKPSVSKYVLPQTAAPDFASQISQPVQQQQDQPSVVSTSKASNKYAAKRNPYVLPTTSPSLNSAPLAQAPPARSNSIVPPPPPSNRTNSIAASPSTTNIQQQQSYQTPVSAATPSYNPYKPQINSFQAPANPYQPTNIISPNTSNTNLAASANPYAPKTALDSLKQPAFSPSNSFQTKKENILPPSLRKDTGGWNDLPTHLAPVVKPTPAANIQQFQDKQIKALNASNEFPLAHNRSQSGTRVISQAPAMPTPPSKNVYDQNSSSSQSSLPTTPRIAATNKNPYAPKPEAFNPPTIPRPQSPMSRIASPLPGSMNKSVPPKPVIKNPYAPKANNNYLPETSQYQPQPQALQQQPQQFQFPPSANSFNANVAPPPPNYGKPQGSFSSAPPPPRRSSQAPPAFNKPQEELPITTPTNAQGVFPDQTLTSAAVLATPQADSVDLSFVQSIGSTLLSEIEKVKPKIPQKFEKQVIDTEKRVNILIKHLQAGDLLSQSGIAKLNEIVTALVDENGAKAKSLSEEFKAEFTNECGEWMPGVTRLIGMKEALKKK</sequence>
<accession>A0AAV5QZN3</accession>
<dbReference type="InterPro" id="IPR036322">
    <property type="entry name" value="WD40_repeat_dom_sf"/>
</dbReference>
<name>A0AAV5QZN3_PICKL</name>
<keyword evidence="7 13" id="KW-0853">WD repeat</keyword>
<dbReference type="PROSITE" id="PS50082">
    <property type="entry name" value="WD_REPEATS_2"/>
    <property type="match status" value="2"/>
</dbReference>
<evidence type="ECO:0000256" key="12">
    <source>
        <dbReference type="ARBA" id="ARBA00025471"/>
    </source>
</evidence>
<evidence type="ECO:0000256" key="4">
    <source>
        <dbReference type="ARBA" id="ARBA00013507"/>
    </source>
</evidence>
<evidence type="ECO:0000256" key="1">
    <source>
        <dbReference type="ARBA" id="ARBA00004299"/>
    </source>
</evidence>
<dbReference type="Pfam" id="PF00400">
    <property type="entry name" value="WD40"/>
    <property type="match status" value="2"/>
</dbReference>
<keyword evidence="9" id="KW-0256">Endoplasmic reticulum</keyword>
<comment type="subcellular location">
    <subcellularLocation>
        <location evidence="1">Cytoplasmic vesicle</location>
        <location evidence="1">COPII-coated vesicle membrane</location>
        <topology evidence="1">Peripheral membrane protein</topology>
        <orientation evidence="1">Cytoplasmic side</orientation>
    </subcellularLocation>
    <subcellularLocation>
        <location evidence="2">Endoplasmic reticulum membrane</location>
        <topology evidence="2">Peripheral membrane protein</topology>
        <orientation evidence="2">Cytoplasmic side</orientation>
    </subcellularLocation>
</comment>
<evidence type="ECO:0000256" key="14">
    <source>
        <dbReference type="SAM" id="MobiDB-lite"/>
    </source>
</evidence>
<dbReference type="GO" id="GO:0007029">
    <property type="term" value="P:endoplasmic reticulum organization"/>
    <property type="evidence" value="ECO:0007669"/>
    <property type="project" value="TreeGrafter"/>
</dbReference>
<dbReference type="PANTHER" id="PTHR13923">
    <property type="entry name" value="SEC31-RELATED PROTEIN"/>
    <property type="match status" value="1"/>
</dbReference>
<keyword evidence="11" id="KW-0653">Protein transport</keyword>
<organism evidence="15 16">
    <name type="scientific">Pichia kluyveri</name>
    <name type="common">Yeast</name>
    <dbReference type="NCBI Taxonomy" id="36015"/>
    <lineage>
        <taxon>Eukaryota</taxon>
        <taxon>Fungi</taxon>
        <taxon>Dikarya</taxon>
        <taxon>Ascomycota</taxon>
        <taxon>Saccharomycotina</taxon>
        <taxon>Pichiomycetes</taxon>
        <taxon>Pichiales</taxon>
        <taxon>Pichiaceae</taxon>
        <taxon>Pichia</taxon>
    </lineage>
</organism>
<evidence type="ECO:0000256" key="9">
    <source>
        <dbReference type="ARBA" id="ARBA00022824"/>
    </source>
</evidence>
<feature type="compositionally biased region" description="Basic and acidic residues" evidence="14">
    <location>
        <begin position="955"/>
        <end position="964"/>
    </location>
</feature>
<evidence type="ECO:0000256" key="7">
    <source>
        <dbReference type="ARBA" id="ARBA00022574"/>
    </source>
</evidence>